<dbReference type="Proteomes" id="UP001240250">
    <property type="component" value="Unassembled WGS sequence"/>
</dbReference>
<accession>A0ABU0GGI8</accession>
<gene>
    <name evidence="1" type="ORF">JO380_000242</name>
</gene>
<organism evidence="1 2">
    <name type="scientific">Cellulomonas iranensis</name>
    <dbReference type="NCBI Taxonomy" id="76862"/>
    <lineage>
        <taxon>Bacteria</taxon>
        <taxon>Bacillati</taxon>
        <taxon>Actinomycetota</taxon>
        <taxon>Actinomycetes</taxon>
        <taxon>Micrococcales</taxon>
        <taxon>Cellulomonadaceae</taxon>
        <taxon>Cellulomonas</taxon>
    </lineage>
</organism>
<reference evidence="1 2" key="1">
    <citation type="submission" date="2023-07" db="EMBL/GenBank/DDBJ databases">
        <title>Sequencing the genomes of 1000 actinobacteria strains.</title>
        <authorList>
            <person name="Klenk H.-P."/>
        </authorList>
    </citation>
    <scope>NUCLEOTIDE SEQUENCE [LARGE SCALE GENOMIC DNA]</scope>
    <source>
        <strain evidence="1 2">DSM 14785</strain>
    </source>
</reference>
<name>A0ABU0GGI8_9CELL</name>
<evidence type="ECO:0000313" key="2">
    <source>
        <dbReference type="Proteomes" id="UP001240250"/>
    </source>
</evidence>
<keyword evidence="2" id="KW-1185">Reference proteome</keyword>
<protein>
    <submittedName>
        <fullName evidence="1">Uncharacterized protein</fullName>
    </submittedName>
</protein>
<evidence type="ECO:0000313" key="1">
    <source>
        <dbReference type="EMBL" id="MDQ0423861.1"/>
    </source>
</evidence>
<dbReference type="EMBL" id="JAUSVM010000001">
    <property type="protein sequence ID" value="MDQ0423861.1"/>
    <property type="molecule type" value="Genomic_DNA"/>
</dbReference>
<proteinExistence type="predicted"/>
<dbReference type="RefSeq" id="WP_307415620.1">
    <property type="nucleotide sequence ID" value="NZ_JAUSVM010000001.1"/>
</dbReference>
<sequence>MVERPDPAEPVGPLRLVHYFDARRGPFRSLSALPPDDARRVTRELAAREPGMLGERSEAYVDRRRELERLARAAFVAQGGTPRAPFPQYMVVEPCAWLAGWYARPAAVECGSDAFEPGVLSFTYGDLFPTFSPHVRDGREYRGRVYTLDGIRELLGRIGTPQRWNADGRHGPERYVEVQVWQDAATVLSRTRPLVPGPGTPSGAAT</sequence>
<comment type="caution">
    <text evidence="1">The sequence shown here is derived from an EMBL/GenBank/DDBJ whole genome shotgun (WGS) entry which is preliminary data.</text>
</comment>